<evidence type="ECO:0000259" key="7">
    <source>
        <dbReference type="Pfam" id="PF03847"/>
    </source>
</evidence>
<evidence type="ECO:0000256" key="4">
    <source>
        <dbReference type="ARBA" id="ARBA00023015"/>
    </source>
</evidence>
<keyword evidence="6" id="KW-0539">Nucleus</keyword>
<organism evidence="8 9">
    <name type="scientific">Magallana gigas</name>
    <name type="common">Pacific oyster</name>
    <name type="synonym">Crassostrea gigas</name>
    <dbReference type="NCBI Taxonomy" id="29159"/>
    <lineage>
        <taxon>Eukaryota</taxon>
        <taxon>Metazoa</taxon>
        <taxon>Spiralia</taxon>
        <taxon>Lophotrochozoa</taxon>
        <taxon>Mollusca</taxon>
        <taxon>Bivalvia</taxon>
        <taxon>Autobranchia</taxon>
        <taxon>Pteriomorphia</taxon>
        <taxon>Ostreida</taxon>
        <taxon>Ostreoidea</taxon>
        <taxon>Ostreidae</taxon>
        <taxon>Magallana</taxon>
    </lineage>
</organism>
<dbReference type="Pfam" id="PF03847">
    <property type="entry name" value="TFIID_20kDa"/>
    <property type="match status" value="1"/>
</dbReference>
<dbReference type="PANTHER" id="PTHR12264:SF21">
    <property type="entry name" value="TRANSCRIPTION INITIATION FACTOR TFIID SUBUNIT 12"/>
    <property type="match status" value="1"/>
</dbReference>
<evidence type="ECO:0000313" key="9">
    <source>
        <dbReference type="Proteomes" id="UP000005408"/>
    </source>
</evidence>
<evidence type="ECO:0000256" key="2">
    <source>
        <dbReference type="ARBA" id="ARBA00007530"/>
    </source>
</evidence>
<dbReference type="InterPro" id="IPR003228">
    <property type="entry name" value="TFIID_TAF12_dom"/>
</dbReference>
<dbReference type="GO" id="GO:0051123">
    <property type="term" value="P:RNA polymerase II preinitiation complex assembly"/>
    <property type="evidence" value="ECO:0007669"/>
    <property type="project" value="TreeGrafter"/>
</dbReference>
<evidence type="ECO:0000256" key="6">
    <source>
        <dbReference type="ARBA" id="ARBA00023242"/>
    </source>
</evidence>
<comment type="similarity">
    <text evidence="2">Belongs to the TAF12 family.</text>
</comment>
<dbReference type="PANTHER" id="PTHR12264">
    <property type="entry name" value="TRANSCRIPTION INITIATION FACTOR TFIID SUBUNIT 12"/>
    <property type="match status" value="1"/>
</dbReference>
<protein>
    <recommendedName>
        <fullName evidence="3">Transcription initiation factor TFIID subunit 12</fullName>
    </recommendedName>
</protein>
<dbReference type="SUPFAM" id="SSF47113">
    <property type="entry name" value="Histone-fold"/>
    <property type="match status" value="1"/>
</dbReference>
<dbReference type="InterPro" id="IPR037794">
    <property type="entry name" value="TAF12"/>
</dbReference>
<dbReference type="FunFam" id="1.10.20.10:FF:000011">
    <property type="entry name" value="Transcription initiation factor TFIID subunit 12"/>
    <property type="match status" value="1"/>
</dbReference>
<dbReference type="AlphaFoldDB" id="A0A8W8JE09"/>
<evidence type="ECO:0000313" key="8">
    <source>
        <dbReference type="EnsemblMetazoa" id="G18042.5:cds"/>
    </source>
</evidence>
<dbReference type="Gene3D" id="1.10.20.10">
    <property type="entry name" value="Histone, subunit A"/>
    <property type="match status" value="1"/>
</dbReference>
<evidence type="ECO:0000256" key="1">
    <source>
        <dbReference type="ARBA" id="ARBA00004123"/>
    </source>
</evidence>
<evidence type="ECO:0000256" key="5">
    <source>
        <dbReference type="ARBA" id="ARBA00023163"/>
    </source>
</evidence>
<dbReference type="GO" id="GO:0005669">
    <property type="term" value="C:transcription factor TFIID complex"/>
    <property type="evidence" value="ECO:0007669"/>
    <property type="project" value="InterPro"/>
</dbReference>
<dbReference type="GO" id="GO:0017025">
    <property type="term" value="F:TBP-class protein binding"/>
    <property type="evidence" value="ECO:0007669"/>
    <property type="project" value="TreeGrafter"/>
</dbReference>
<dbReference type="EnsemblMetazoa" id="G18042.5">
    <property type="protein sequence ID" value="G18042.5:cds"/>
    <property type="gene ID" value="G18042"/>
</dbReference>
<keyword evidence="9" id="KW-1185">Reference proteome</keyword>
<dbReference type="InterPro" id="IPR009072">
    <property type="entry name" value="Histone-fold"/>
</dbReference>
<dbReference type="CDD" id="cd07981">
    <property type="entry name" value="HFD_TAF12"/>
    <property type="match status" value="1"/>
</dbReference>
<keyword evidence="4" id="KW-0805">Transcription regulation</keyword>
<dbReference type="GO" id="GO:0046982">
    <property type="term" value="F:protein heterodimerization activity"/>
    <property type="evidence" value="ECO:0007669"/>
    <property type="project" value="InterPro"/>
</dbReference>
<proteinExistence type="inferred from homology"/>
<dbReference type="GO" id="GO:0000124">
    <property type="term" value="C:SAGA complex"/>
    <property type="evidence" value="ECO:0007669"/>
    <property type="project" value="InterPro"/>
</dbReference>
<evidence type="ECO:0000256" key="3">
    <source>
        <dbReference type="ARBA" id="ARBA00017484"/>
    </source>
</evidence>
<dbReference type="GO" id="GO:0003677">
    <property type="term" value="F:DNA binding"/>
    <property type="evidence" value="ECO:0007669"/>
    <property type="project" value="TreeGrafter"/>
</dbReference>
<feature type="domain" description="Transcription initiation factor TFIID subunit 12" evidence="7">
    <location>
        <begin position="96"/>
        <end position="162"/>
    </location>
</feature>
<sequence>MRTTLFLLFCQKDIELNGNLRTHFFTFSSYCSIQSCRNLSSTAMNPAVGKLPDGSQMLGATAVQPIAIQQPMGVRQQIPATIPGTPSQAETKVLDKRRLQELVKEIDPMEQLDEDVEEALLNIADDFIDSIVTSACQIAKHRKSSTLEVKDVQLHLERNWNMWIPGFGMDDLKPYKKASATEAHKQRMALIRKTLKKY</sequence>
<comment type="subcellular location">
    <subcellularLocation>
        <location evidence="1">Nucleus</location>
    </subcellularLocation>
</comment>
<reference evidence="8" key="1">
    <citation type="submission" date="2022-08" db="UniProtKB">
        <authorList>
            <consortium name="EnsemblMetazoa"/>
        </authorList>
    </citation>
    <scope>IDENTIFICATION</scope>
    <source>
        <strain evidence="8">05x7-T-G4-1.051#20</strain>
    </source>
</reference>
<keyword evidence="5" id="KW-0804">Transcription</keyword>
<accession>A0A8W8JE09</accession>
<dbReference type="Proteomes" id="UP000005408">
    <property type="component" value="Unassembled WGS sequence"/>
</dbReference>
<name>A0A8W8JE09_MAGGI</name>